<dbReference type="PATRIC" id="fig|545.12.peg.4862"/>
<reference evidence="1" key="1">
    <citation type="submission" date="2014-06" db="EMBL/GenBank/DDBJ databases">
        <authorList>
            <person name="Urmite Genomes Urmite Genomes"/>
        </authorList>
    </citation>
    <scope>NUCLEOTIDE SEQUENCE</scope>
</reference>
<accession>A0A078LQG7</accession>
<sequence length="36" mass="4100">MASEVQSFLDYIPTVRDSFASNVSHPQTRLKDITNM</sequence>
<protein>
    <submittedName>
        <fullName evidence="1">Uncharacterized protein</fullName>
    </submittedName>
</protein>
<organism evidence="1">
    <name type="scientific">Citrobacter koseri</name>
    <name type="common">Citrobacter diversus</name>
    <dbReference type="NCBI Taxonomy" id="545"/>
    <lineage>
        <taxon>Bacteria</taxon>
        <taxon>Pseudomonadati</taxon>
        <taxon>Pseudomonadota</taxon>
        <taxon>Gammaproteobacteria</taxon>
        <taxon>Enterobacterales</taxon>
        <taxon>Enterobacteriaceae</taxon>
        <taxon>Citrobacter</taxon>
    </lineage>
</organism>
<dbReference type="AlphaFoldDB" id="A0A078LQG7"/>
<name>A0A078LQG7_CITKO</name>
<dbReference type="EMBL" id="LK931337">
    <property type="protein sequence ID" value="CDZ86584.1"/>
    <property type="molecule type" value="Genomic_DNA"/>
</dbReference>
<proteinExistence type="predicted"/>
<evidence type="ECO:0000313" key="1">
    <source>
        <dbReference type="EMBL" id="CDZ86584.1"/>
    </source>
</evidence>
<gene>
    <name evidence="1" type="ORF">BN1086_04835</name>
</gene>